<comment type="similarity">
    <text evidence="2">Belongs to the KHG/KDPG aldolase family.</text>
</comment>
<organism evidence="6 7">
    <name type="scientific">Actinokineospora xionganensis</name>
    <dbReference type="NCBI Taxonomy" id="2684470"/>
    <lineage>
        <taxon>Bacteria</taxon>
        <taxon>Bacillati</taxon>
        <taxon>Actinomycetota</taxon>
        <taxon>Actinomycetes</taxon>
        <taxon>Pseudonocardiales</taxon>
        <taxon>Pseudonocardiaceae</taxon>
        <taxon>Actinokineospora</taxon>
    </lineage>
</organism>
<dbReference type="SUPFAM" id="SSF51569">
    <property type="entry name" value="Aldolase"/>
    <property type="match status" value="1"/>
</dbReference>
<dbReference type="PANTHER" id="PTHR30246">
    <property type="entry name" value="2-KETO-3-DEOXY-6-PHOSPHOGLUCONATE ALDOLASE"/>
    <property type="match status" value="1"/>
</dbReference>
<protein>
    <submittedName>
        <fullName evidence="6">Bifunctional 4-hydroxy-2-oxoglutarate aldolase/2-dehydro-3-deoxy-phosphogluconate aldolase</fullName>
    </submittedName>
</protein>
<comment type="subunit">
    <text evidence="3">Homotrimer.</text>
</comment>
<keyword evidence="4" id="KW-0456">Lyase</keyword>
<evidence type="ECO:0000256" key="1">
    <source>
        <dbReference type="ARBA" id="ARBA00004761"/>
    </source>
</evidence>
<evidence type="ECO:0000256" key="3">
    <source>
        <dbReference type="ARBA" id="ARBA00011233"/>
    </source>
</evidence>
<evidence type="ECO:0000256" key="2">
    <source>
        <dbReference type="ARBA" id="ARBA00006906"/>
    </source>
</evidence>
<evidence type="ECO:0000256" key="5">
    <source>
        <dbReference type="ARBA" id="ARBA00023277"/>
    </source>
</evidence>
<keyword evidence="7" id="KW-1185">Reference proteome</keyword>
<evidence type="ECO:0000256" key="4">
    <source>
        <dbReference type="ARBA" id="ARBA00023239"/>
    </source>
</evidence>
<dbReference type="PANTHER" id="PTHR30246:SF1">
    <property type="entry name" value="2-DEHYDRO-3-DEOXY-6-PHOSPHOGALACTONATE ALDOLASE-RELATED"/>
    <property type="match status" value="1"/>
</dbReference>
<dbReference type="InterPro" id="IPR013785">
    <property type="entry name" value="Aldolase_TIM"/>
</dbReference>
<comment type="caution">
    <text evidence="6">The sequence shown here is derived from an EMBL/GenBank/DDBJ whole genome shotgun (WGS) entry which is preliminary data.</text>
</comment>
<dbReference type="EMBL" id="JABVED010000001">
    <property type="protein sequence ID" value="MBC6445714.1"/>
    <property type="molecule type" value="Genomic_DNA"/>
</dbReference>
<dbReference type="InterPro" id="IPR031338">
    <property type="entry name" value="KDPG/KHG_AS_2"/>
</dbReference>
<dbReference type="Gene3D" id="3.20.20.70">
    <property type="entry name" value="Aldolase class I"/>
    <property type="match status" value="1"/>
</dbReference>
<dbReference type="InterPro" id="IPR000887">
    <property type="entry name" value="Aldlse_KDPG_KHG"/>
</dbReference>
<comment type="pathway">
    <text evidence="1">Carbohydrate acid metabolism.</text>
</comment>
<dbReference type="RefSeq" id="WP_187217780.1">
    <property type="nucleotide sequence ID" value="NZ_JABVED010000001.1"/>
</dbReference>
<evidence type="ECO:0000313" key="6">
    <source>
        <dbReference type="EMBL" id="MBC6445714.1"/>
    </source>
</evidence>
<keyword evidence="5" id="KW-0119">Carbohydrate metabolism</keyword>
<proteinExistence type="inferred from homology"/>
<reference evidence="6 7" key="1">
    <citation type="submission" date="2020-06" db="EMBL/GenBank/DDBJ databases">
        <title>Actinokineospora xiongansis sp. nov., isolated from soil of Baiyangdian.</title>
        <authorList>
            <person name="Zhang X."/>
        </authorList>
    </citation>
    <scope>NUCLEOTIDE SEQUENCE [LARGE SCALE GENOMIC DNA]</scope>
    <source>
        <strain evidence="6 7">HBU206404</strain>
    </source>
</reference>
<dbReference type="Pfam" id="PF01081">
    <property type="entry name" value="Aldolase"/>
    <property type="match status" value="1"/>
</dbReference>
<accession>A0ABR7KZX7</accession>
<evidence type="ECO:0000313" key="7">
    <source>
        <dbReference type="Proteomes" id="UP000734823"/>
    </source>
</evidence>
<dbReference type="PROSITE" id="PS00160">
    <property type="entry name" value="ALDOLASE_KDPG_KHG_2"/>
    <property type="match status" value="1"/>
</dbReference>
<dbReference type="Proteomes" id="UP000734823">
    <property type="component" value="Unassembled WGS sequence"/>
</dbReference>
<sequence length="204" mass="20682">MRLDTALDLTPVIAILRASSAKHLVAVAETLREAGIRAAEFTLTTPGVYEALAGFAADGMALGAGTVTTRHEARRAVEAGAGYLISPAVCLDVIAEARVLGVPVLPGAYTPTEVLTAWQAGAGLVKLFPAATGGVAHLKAIRAPLPDVELVPTGGIGLDDAAAYLDAGARAVGIGAPLVGDACETGDLGALRTRATALIDRIRR</sequence>
<dbReference type="CDD" id="cd00452">
    <property type="entry name" value="KDPG_aldolase"/>
    <property type="match status" value="1"/>
</dbReference>
<name>A0ABR7KZX7_9PSEU</name>
<gene>
    <name evidence="6" type="ORF">GPZ80_00800</name>
</gene>